<evidence type="ECO:0000313" key="2">
    <source>
        <dbReference type="Proteomes" id="UP000013984"/>
    </source>
</evidence>
<reference evidence="1" key="1">
    <citation type="submission" date="2013-04" db="EMBL/GenBank/DDBJ databases">
        <authorList>
            <person name="Harkins D.M."/>
            <person name="Durkin A.S."/>
            <person name="Brinkac L.M."/>
            <person name="Haft D.H."/>
            <person name="Selengut J.D."/>
            <person name="Sanka R."/>
            <person name="DePew J."/>
            <person name="Purushe J."/>
            <person name="Galloway R.L."/>
            <person name="Vinetz J.M."/>
            <person name="Sutton G.G."/>
            <person name="Nierman W.C."/>
            <person name="Fouts D.E."/>
        </authorList>
    </citation>
    <scope>NUCLEOTIDE SEQUENCE [LARGE SCALE GENOMIC DNA]</scope>
    <source>
        <strain evidence="1">CDC</strain>
    </source>
</reference>
<proteinExistence type="predicted"/>
<dbReference type="OrthoDB" id="9762169at2"/>
<gene>
    <name evidence="1" type="ORF">LEP1GSC195_0299</name>
</gene>
<keyword evidence="2" id="KW-1185">Reference proteome</keyword>
<comment type="caution">
    <text evidence="1">The sequence shown here is derived from an EMBL/GenBank/DDBJ whole genome shotgun (WGS) entry which is preliminary data.</text>
</comment>
<dbReference type="AlphaFoldDB" id="R8ZZ07"/>
<sequence length="92" mass="10599">MLKKISKIHKVFLYINAIFILNCEIEITKKENEKRCREYLLTGLLSSENSENPASKKEELKESNLIFYGACLTGRRPFGGTIQDTIKESKPF</sequence>
<accession>R8ZZ07</accession>
<organism evidence="1 2">
    <name type="scientific">Leptospira wolbachii serovar Codice str. CDC</name>
    <dbReference type="NCBI Taxonomy" id="1218599"/>
    <lineage>
        <taxon>Bacteria</taxon>
        <taxon>Pseudomonadati</taxon>
        <taxon>Spirochaetota</taxon>
        <taxon>Spirochaetia</taxon>
        <taxon>Leptospirales</taxon>
        <taxon>Leptospiraceae</taxon>
        <taxon>Leptospira</taxon>
    </lineage>
</organism>
<protein>
    <submittedName>
        <fullName evidence="1">Uncharacterized protein</fullName>
    </submittedName>
</protein>
<evidence type="ECO:0000313" key="1">
    <source>
        <dbReference type="EMBL" id="EOQ95097.1"/>
    </source>
</evidence>
<dbReference type="EMBL" id="AOGZ02000015">
    <property type="protein sequence ID" value="EOQ95097.1"/>
    <property type="molecule type" value="Genomic_DNA"/>
</dbReference>
<dbReference type="Proteomes" id="UP000013984">
    <property type="component" value="Unassembled WGS sequence"/>
</dbReference>
<name>R8ZZ07_9LEPT</name>
<dbReference type="RefSeq" id="WP_015682812.1">
    <property type="nucleotide sequence ID" value="NZ_AOGZ02000015.1"/>
</dbReference>